<evidence type="ECO:0008006" key="5">
    <source>
        <dbReference type="Google" id="ProtNLM"/>
    </source>
</evidence>
<feature type="coiled-coil region" evidence="1">
    <location>
        <begin position="27"/>
        <end position="89"/>
    </location>
</feature>
<feature type="signal peptide" evidence="2">
    <location>
        <begin position="1"/>
        <end position="23"/>
    </location>
</feature>
<sequence length="198" mass="22166">MRVRAFYVAVALAGSSMTTVARADVEADRLREALRGAITQQRALEDQRAALQAKLTEAESERARLKEQIGAAKAEVKQVEKQHREAVEQFNQRLVERDETLEKWKAAYEEAADVARAKDAERAKFESQAAAHKASVKSCRAKNAELVRLGHELLQRYEAANFADVALASEPLTGVRRVEIQNLLQDYGDKIHDQKVTP</sequence>
<reference evidence="3 4" key="1">
    <citation type="submission" date="2019-07" db="EMBL/GenBank/DDBJ databases">
        <title>Ln-dependent methylotrophs.</title>
        <authorList>
            <person name="Tani A."/>
        </authorList>
    </citation>
    <scope>NUCLEOTIDE SEQUENCE [LARGE SCALE GENOMIC DNA]</scope>
    <source>
        <strain evidence="3 4">SM89A</strain>
    </source>
</reference>
<keyword evidence="2" id="KW-0732">Signal</keyword>
<protein>
    <recommendedName>
        <fullName evidence="5">DNA repair protein</fullName>
    </recommendedName>
</protein>
<evidence type="ECO:0000313" key="3">
    <source>
        <dbReference type="EMBL" id="TRL37408.1"/>
    </source>
</evidence>
<feature type="chain" id="PRO_5021979962" description="DNA repair protein" evidence="2">
    <location>
        <begin position="24"/>
        <end position="198"/>
    </location>
</feature>
<organism evidence="3 4">
    <name type="scientific">Methylosinus sporium</name>
    <dbReference type="NCBI Taxonomy" id="428"/>
    <lineage>
        <taxon>Bacteria</taxon>
        <taxon>Pseudomonadati</taxon>
        <taxon>Pseudomonadota</taxon>
        <taxon>Alphaproteobacteria</taxon>
        <taxon>Hyphomicrobiales</taxon>
        <taxon>Methylocystaceae</taxon>
        <taxon>Methylosinus</taxon>
    </lineage>
</organism>
<evidence type="ECO:0000256" key="1">
    <source>
        <dbReference type="SAM" id="Coils"/>
    </source>
</evidence>
<gene>
    <name evidence="3" type="ORF">FM996_02635</name>
</gene>
<evidence type="ECO:0000256" key="2">
    <source>
        <dbReference type="SAM" id="SignalP"/>
    </source>
</evidence>
<accession>A0A549T698</accession>
<comment type="caution">
    <text evidence="3">The sequence shown here is derived from an EMBL/GenBank/DDBJ whole genome shotgun (WGS) entry which is preliminary data.</text>
</comment>
<name>A0A549T698_METSR</name>
<dbReference type="EMBL" id="VJMF01000012">
    <property type="protein sequence ID" value="TRL37408.1"/>
    <property type="molecule type" value="Genomic_DNA"/>
</dbReference>
<keyword evidence="1" id="KW-0175">Coiled coil</keyword>
<evidence type="ECO:0000313" key="4">
    <source>
        <dbReference type="Proteomes" id="UP000316781"/>
    </source>
</evidence>
<dbReference type="RefSeq" id="WP_142861705.1">
    <property type="nucleotide sequence ID" value="NZ_VJMF01000012.1"/>
</dbReference>
<proteinExistence type="predicted"/>
<dbReference type="AlphaFoldDB" id="A0A549T698"/>
<dbReference type="Proteomes" id="UP000316781">
    <property type="component" value="Unassembled WGS sequence"/>
</dbReference>